<sequence length="326" mass="34666">MTTIEDPARVELHHPDGSTSPLLIVEADQRDERRPSVLVLPGIAVGARYYLPLARALAAEGVDVAITELRGQGDSTYRIGRRSAPAGYHESAAEDVPLALDAMERRLGRRPVILLGHSMGAQIGVYHLARHDPRVAGLVAVAAQSPFHRGFPGPVGRKLRAGSVILPALGWLSGHVPGQFFGAKGRIPADRIRDWARLAAAGVMQPARADLDYPAGLSRVTVPALAVVIADDPLAPRECRTQPPGHAALRAHDPRARTRGAGAQLVGAPTRRGGRPGARVDGPGGRQARAGRRRGSRRLKNSYVRTAFRASCVLSAAPAWPPSTFS</sequence>
<accession>A0A4R3ZWY0</accession>
<protein>
    <submittedName>
        <fullName evidence="3">Putative alpha/beta hydrolase</fullName>
    </submittedName>
</protein>
<keyword evidence="3" id="KW-0378">Hydrolase</keyword>
<feature type="region of interest" description="Disordered" evidence="1">
    <location>
        <begin position="256"/>
        <end position="299"/>
    </location>
</feature>
<dbReference type="AlphaFoldDB" id="A0A4R3ZWY0"/>
<dbReference type="Gene3D" id="3.40.50.1820">
    <property type="entry name" value="alpha/beta hydrolase"/>
    <property type="match status" value="1"/>
</dbReference>
<dbReference type="Proteomes" id="UP000295805">
    <property type="component" value="Unassembled WGS sequence"/>
</dbReference>
<organism evidence="3 4">
    <name type="scientific">Dietzia cinnamea</name>
    <dbReference type="NCBI Taxonomy" id="321318"/>
    <lineage>
        <taxon>Bacteria</taxon>
        <taxon>Bacillati</taxon>
        <taxon>Actinomycetota</taxon>
        <taxon>Actinomycetes</taxon>
        <taxon>Mycobacteriales</taxon>
        <taxon>Dietziaceae</taxon>
        <taxon>Dietzia</taxon>
    </lineage>
</organism>
<dbReference type="SUPFAM" id="SSF53474">
    <property type="entry name" value="alpha/beta-Hydrolases"/>
    <property type="match status" value="1"/>
</dbReference>
<evidence type="ECO:0000256" key="1">
    <source>
        <dbReference type="SAM" id="MobiDB-lite"/>
    </source>
</evidence>
<dbReference type="GO" id="GO:0016787">
    <property type="term" value="F:hydrolase activity"/>
    <property type="evidence" value="ECO:0007669"/>
    <property type="project" value="UniProtKB-KW"/>
</dbReference>
<feature type="domain" description="Serine aminopeptidase S33" evidence="2">
    <location>
        <begin position="32"/>
        <end position="150"/>
    </location>
</feature>
<dbReference type="InterPro" id="IPR022742">
    <property type="entry name" value="Hydrolase_4"/>
</dbReference>
<dbReference type="EMBL" id="SMCX01000005">
    <property type="protein sequence ID" value="TCW25063.1"/>
    <property type="molecule type" value="Genomic_DNA"/>
</dbReference>
<gene>
    <name evidence="3" type="ORF">EDD19_105121</name>
</gene>
<comment type="caution">
    <text evidence="3">The sequence shown here is derived from an EMBL/GenBank/DDBJ whole genome shotgun (WGS) entry which is preliminary data.</text>
</comment>
<dbReference type="Pfam" id="PF12146">
    <property type="entry name" value="Hydrolase_4"/>
    <property type="match status" value="1"/>
</dbReference>
<feature type="compositionally biased region" description="Basic residues" evidence="1">
    <location>
        <begin position="289"/>
        <end position="299"/>
    </location>
</feature>
<reference evidence="3 4" key="1">
    <citation type="submission" date="2019-03" db="EMBL/GenBank/DDBJ databases">
        <title>Root nodule microbial communities of legume samples collected from USA, Mexico and Botswana.</title>
        <authorList>
            <person name="Hirsch A."/>
        </authorList>
    </citation>
    <scope>NUCLEOTIDE SEQUENCE [LARGE SCALE GENOMIC DNA]</scope>
    <source>
        <strain evidence="3 4">55</strain>
    </source>
</reference>
<evidence type="ECO:0000313" key="3">
    <source>
        <dbReference type="EMBL" id="TCW25063.1"/>
    </source>
</evidence>
<dbReference type="InterPro" id="IPR029058">
    <property type="entry name" value="AB_hydrolase_fold"/>
</dbReference>
<evidence type="ECO:0000259" key="2">
    <source>
        <dbReference type="Pfam" id="PF12146"/>
    </source>
</evidence>
<evidence type="ECO:0000313" key="4">
    <source>
        <dbReference type="Proteomes" id="UP000295805"/>
    </source>
</evidence>
<proteinExistence type="predicted"/>
<name>A0A4R3ZWY0_9ACTN</name>